<feature type="non-terminal residue" evidence="5">
    <location>
        <position position="211"/>
    </location>
</feature>
<dbReference type="GO" id="GO:0006895">
    <property type="term" value="P:Golgi to endosome transport"/>
    <property type="evidence" value="ECO:0007669"/>
    <property type="project" value="InterPro"/>
</dbReference>
<keyword evidence="7" id="KW-1185">Reference proteome</keyword>
<dbReference type="eggNOG" id="KOG3613">
    <property type="taxonomic scope" value="Eukaryota"/>
</dbReference>
<evidence type="ECO:0000256" key="2">
    <source>
        <dbReference type="ARBA" id="ARBA00022927"/>
    </source>
</evidence>
<dbReference type="Pfam" id="PF04118">
    <property type="entry name" value="Dopey_N"/>
    <property type="match status" value="1"/>
</dbReference>
<dbReference type="PANTHER" id="PTHR14042:SF24">
    <property type="entry name" value="PROTEIN DOPEY-1 HOMOLOG"/>
    <property type="match status" value="1"/>
</dbReference>
<dbReference type="STRING" id="905079.L1ILG2"/>
<reference evidence="7" key="2">
    <citation type="submission" date="2012-11" db="EMBL/GenBank/DDBJ databases">
        <authorList>
            <person name="Kuo A."/>
            <person name="Curtis B.A."/>
            <person name="Tanifuji G."/>
            <person name="Burki F."/>
            <person name="Gruber A."/>
            <person name="Irimia M."/>
            <person name="Maruyama S."/>
            <person name="Arias M.C."/>
            <person name="Ball S.G."/>
            <person name="Gile G.H."/>
            <person name="Hirakawa Y."/>
            <person name="Hopkins J.F."/>
            <person name="Rensing S.A."/>
            <person name="Schmutz J."/>
            <person name="Symeonidi A."/>
            <person name="Elias M."/>
            <person name="Eveleigh R.J."/>
            <person name="Herman E.K."/>
            <person name="Klute M.J."/>
            <person name="Nakayama T."/>
            <person name="Obornik M."/>
            <person name="Reyes-Prieto A."/>
            <person name="Armbrust E.V."/>
            <person name="Aves S.J."/>
            <person name="Beiko R.G."/>
            <person name="Coutinho P."/>
            <person name="Dacks J.B."/>
            <person name="Durnford D.G."/>
            <person name="Fast N.M."/>
            <person name="Green B.R."/>
            <person name="Grisdale C."/>
            <person name="Hempe F."/>
            <person name="Henrissat B."/>
            <person name="Hoppner M.P."/>
            <person name="Ishida K.-I."/>
            <person name="Kim E."/>
            <person name="Koreny L."/>
            <person name="Kroth P.G."/>
            <person name="Liu Y."/>
            <person name="Malik S.-B."/>
            <person name="Maier U.G."/>
            <person name="McRose D."/>
            <person name="Mock T."/>
            <person name="Neilson J.A."/>
            <person name="Onodera N.T."/>
            <person name="Poole A.M."/>
            <person name="Pritham E.J."/>
            <person name="Richards T.A."/>
            <person name="Rocap G."/>
            <person name="Roy S.W."/>
            <person name="Sarai C."/>
            <person name="Schaack S."/>
            <person name="Shirato S."/>
            <person name="Slamovits C.H."/>
            <person name="Spencer D.F."/>
            <person name="Suzuki S."/>
            <person name="Worden A.Z."/>
            <person name="Zauner S."/>
            <person name="Barry K."/>
            <person name="Bell C."/>
            <person name="Bharti A.K."/>
            <person name="Crow J.A."/>
            <person name="Grimwood J."/>
            <person name="Kramer R."/>
            <person name="Lindquist E."/>
            <person name="Lucas S."/>
            <person name="Salamov A."/>
            <person name="McFadden G.I."/>
            <person name="Lane C.E."/>
            <person name="Keeling P.J."/>
            <person name="Gray M.W."/>
            <person name="Grigoriev I.V."/>
            <person name="Archibald J.M."/>
        </authorList>
    </citation>
    <scope>NUCLEOTIDE SEQUENCE</scope>
    <source>
        <strain evidence="7">CCMP2712</strain>
    </source>
</reference>
<dbReference type="InterPro" id="IPR040314">
    <property type="entry name" value="DOP1"/>
</dbReference>
<dbReference type="InterPro" id="IPR007249">
    <property type="entry name" value="DOP1_N"/>
</dbReference>
<dbReference type="PANTHER" id="PTHR14042">
    <property type="entry name" value="DOPEY-RELATED"/>
    <property type="match status" value="1"/>
</dbReference>
<proteinExistence type="inferred from homology"/>
<dbReference type="HOGENOM" id="CLU_1209427_0_0_1"/>
<evidence type="ECO:0000313" key="6">
    <source>
        <dbReference type="EnsemblProtists" id="EKX36635"/>
    </source>
</evidence>
<sequence length="211" mass="23598">MADREVEELSKQFPKFKSFATEVENCLSLFERSKEWSDYVSALSRLIKVLQRHDFNDVGKMGSLSVIPDKALVARRLAQCTNSILPSGVHRKALDAYRVLLTRIGPSQLAVDLVLWSSGLFSLFPHANTECKNIQLRLIVDFYIPLGMNLVPCLEGLVMSLLPGIEDEAAAFYSDTAACLDLVKHATSTEHFFKALWWLLGSSANVRLPLL</sequence>
<keyword evidence="1" id="KW-0813">Transport</keyword>
<comment type="similarity">
    <text evidence="3">Belongs to the DOP1 family.</text>
</comment>
<reference evidence="5 7" key="1">
    <citation type="journal article" date="2012" name="Nature">
        <title>Algal genomes reveal evolutionary mosaicism and the fate of nucleomorphs.</title>
        <authorList>
            <consortium name="DOE Joint Genome Institute"/>
            <person name="Curtis B.A."/>
            <person name="Tanifuji G."/>
            <person name="Burki F."/>
            <person name="Gruber A."/>
            <person name="Irimia M."/>
            <person name="Maruyama S."/>
            <person name="Arias M.C."/>
            <person name="Ball S.G."/>
            <person name="Gile G.H."/>
            <person name="Hirakawa Y."/>
            <person name="Hopkins J.F."/>
            <person name="Kuo A."/>
            <person name="Rensing S.A."/>
            <person name="Schmutz J."/>
            <person name="Symeonidi A."/>
            <person name="Elias M."/>
            <person name="Eveleigh R.J."/>
            <person name="Herman E.K."/>
            <person name="Klute M.J."/>
            <person name="Nakayama T."/>
            <person name="Obornik M."/>
            <person name="Reyes-Prieto A."/>
            <person name="Armbrust E.V."/>
            <person name="Aves S.J."/>
            <person name="Beiko R.G."/>
            <person name="Coutinho P."/>
            <person name="Dacks J.B."/>
            <person name="Durnford D.G."/>
            <person name="Fast N.M."/>
            <person name="Green B.R."/>
            <person name="Grisdale C.J."/>
            <person name="Hempel F."/>
            <person name="Henrissat B."/>
            <person name="Hoppner M.P."/>
            <person name="Ishida K."/>
            <person name="Kim E."/>
            <person name="Koreny L."/>
            <person name="Kroth P.G."/>
            <person name="Liu Y."/>
            <person name="Malik S.B."/>
            <person name="Maier U.G."/>
            <person name="McRose D."/>
            <person name="Mock T."/>
            <person name="Neilson J.A."/>
            <person name="Onodera N.T."/>
            <person name="Poole A.M."/>
            <person name="Pritham E.J."/>
            <person name="Richards T.A."/>
            <person name="Rocap G."/>
            <person name="Roy S.W."/>
            <person name="Sarai C."/>
            <person name="Schaack S."/>
            <person name="Shirato S."/>
            <person name="Slamovits C.H."/>
            <person name="Spencer D.F."/>
            <person name="Suzuki S."/>
            <person name="Worden A.Z."/>
            <person name="Zauner S."/>
            <person name="Barry K."/>
            <person name="Bell C."/>
            <person name="Bharti A.K."/>
            <person name="Crow J.A."/>
            <person name="Grimwood J."/>
            <person name="Kramer R."/>
            <person name="Lindquist E."/>
            <person name="Lucas S."/>
            <person name="Salamov A."/>
            <person name="McFadden G.I."/>
            <person name="Lane C.E."/>
            <person name="Keeling P.J."/>
            <person name="Gray M.W."/>
            <person name="Grigoriev I.V."/>
            <person name="Archibald J.M."/>
        </authorList>
    </citation>
    <scope>NUCLEOTIDE SEQUENCE</scope>
    <source>
        <strain evidence="5 7">CCMP2712</strain>
    </source>
</reference>
<evidence type="ECO:0000256" key="3">
    <source>
        <dbReference type="ARBA" id="ARBA00046326"/>
    </source>
</evidence>
<keyword evidence="2" id="KW-0653">Protein transport</keyword>
<gene>
    <name evidence="5" type="ORF">GUITHDRAFT_78784</name>
</gene>
<dbReference type="GO" id="GO:0005768">
    <property type="term" value="C:endosome"/>
    <property type="evidence" value="ECO:0007669"/>
    <property type="project" value="TreeGrafter"/>
</dbReference>
<protein>
    <recommendedName>
        <fullName evidence="4">DOP1 N-terminal domain-containing protein</fullName>
    </recommendedName>
</protein>
<dbReference type="EMBL" id="JH993070">
    <property type="protein sequence ID" value="EKX36635.1"/>
    <property type="molecule type" value="Genomic_DNA"/>
</dbReference>
<dbReference type="Proteomes" id="UP000011087">
    <property type="component" value="Unassembled WGS sequence"/>
</dbReference>
<evidence type="ECO:0000313" key="5">
    <source>
        <dbReference type="EMBL" id="EKX36635.1"/>
    </source>
</evidence>
<dbReference type="OrthoDB" id="297643at2759"/>
<dbReference type="OMA" id="RVARWEY"/>
<dbReference type="EnsemblProtists" id="EKX36635">
    <property type="protein sequence ID" value="EKX36635"/>
    <property type="gene ID" value="GUITHDRAFT_78784"/>
</dbReference>
<reference evidence="6" key="3">
    <citation type="submission" date="2016-03" db="UniProtKB">
        <authorList>
            <consortium name="EnsemblProtists"/>
        </authorList>
    </citation>
    <scope>IDENTIFICATION</scope>
</reference>
<dbReference type="GeneID" id="17293397"/>
<evidence type="ECO:0000256" key="1">
    <source>
        <dbReference type="ARBA" id="ARBA00022448"/>
    </source>
</evidence>
<dbReference type="GO" id="GO:0005802">
    <property type="term" value="C:trans-Golgi network"/>
    <property type="evidence" value="ECO:0007669"/>
    <property type="project" value="TreeGrafter"/>
</dbReference>
<dbReference type="RefSeq" id="XP_005823615.1">
    <property type="nucleotide sequence ID" value="XM_005823558.1"/>
</dbReference>
<accession>L1ILG2</accession>
<evidence type="ECO:0000313" key="7">
    <source>
        <dbReference type="Proteomes" id="UP000011087"/>
    </source>
</evidence>
<evidence type="ECO:0000259" key="4">
    <source>
        <dbReference type="Pfam" id="PF04118"/>
    </source>
</evidence>
<name>L1ILG2_GUITC</name>
<dbReference type="GO" id="GO:0015031">
    <property type="term" value="P:protein transport"/>
    <property type="evidence" value="ECO:0007669"/>
    <property type="project" value="UniProtKB-KW"/>
</dbReference>
<dbReference type="GO" id="GO:0005829">
    <property type="term" value="C:cytosol"/>
    <property type="evidence" value="ECO:0007669"/>
    <property type="project" value="GOC"/>
</dbReference>
<organism evidence="5">
    <name type="scientific">Guillardia theta (strain CCMP2712)</name>
    <name type="common">Cryptophyte</name>
    <dbReference type="NCBI Taxonomy" id="905079"/>
    <lineage>
        <taxon>Eukaryota</taxon>
        <taxon>Cryptophyceae</taxon>
        <taxon>Pyrenomonadales</taxon>
        <taxon>Geminigeraceae</taxon>
        <taxon>Guillardia</taxon>
    </lineage>
</organism>
<dbReference type="PaxDb" id="55529-EKX36635"/>
<feature type="domain" description="DOP1 N-terminal" evidence="4">
    <location>
        <begin position="15"/>
        <end position="210"/>
    </location>
</feature>
<dbReference type="KEGG" id="gtt:GUITHDRAFT_78784"/>
<dbReference type="AlphaFoldDB" id="L1ILG2"/>